<dbReference type="EMBL" id="JBHMEA010000042">
    <property type="protein sequence ID" value="MFB9232691.1"/>
    <property type="molecule type" value="Genomic_DNA"/>
</dbReference>
<evidence type="ECO:0000259" key="2">
    <source>
        <dbReference type="Pfam" id="PF00188"/>
    </source>
</evidence>
<organism evidence="3 4">
    <name type="scientific">Pseudohalocynthiibacter aestuariivivens</name>
    <dbReference type="NCBI Taxonomy" id="1591409"/>
    <lineage>
        <taxon>Bacteria</taxon>
        <taxon>Pseudomonadati</taxon>
        <taxon>Pseudomonadota</taxon>
        <taxon>Alphaproteobacteria</taxon>
        <taxon>Rhodobacterales</taxon>
        <taxon>Paracoccaceae</taxon>
        <taxon>Pseudohalocynthiibacter</taxon>
    </lineage>
</organism>
<dbReference type="InterPro" id="IPR035940">
    <property type="entry name" value="CAP_sf"/>
</dbReference>
<comment type="caution">
    <text evidence="3">The sequence shown here is derived from an EMBL/GenBank/DDBJ whole genome shotgun (WGS) entry which is preliminary data.</text>
</comment>
<dbReference type="RefSeq" id="WP_213890376.1">
    <property type="nucleotide sequence ID" value="NZ_JAGFNU010000010.1"/>
</dbReference>
<feature type="region of interest" description="Disordered" evidence="1">
    <location>
        <begin position="202"/>
        <end position="278"/>
    </location>
</feature>
<keyword evidence="4" id="KW-1185">Reference proteome</keyword>
<dbReference type="InterPro" id="IPR014044">
    <property type="entry name" value="CAP_dom"/>
</dbReference>
<proteinExistence type="predicted"/>
<protein>
    <submittedName>
        <fullName evidence="3">CAP domain-containing protein</fullName>
    </submittedName>
</protein>
<name>A0ABV5JGU5_9RHOB</name>
<evidence type="ECO:0000313" key="3">
    <source>
        <dbReference type="EMBL" id="MFB9232691.1"/>
    </source>
</evidence>
<dbReference type="SUPFAM" id="SSF55797">
    <property type="entry name" value="PR-1-like"/>
    <property type="match status" value="1"/>
</dbReference>
<feature type="domain" description="SCP" evidence="2">
    <location>
        <begin position="12"/>
        <end position="133"/>
    </location>
</feature>
<accession>A0ABV5JGU5</accession>
<dbReference type="Pfam" id="PF00188">
    <property type="entry name" value="CAP"/>
    <property type="match status" value="1"/>
</dbReference>
<reference evidence="3 4" key="1">
    <citation type="submission" date="2024-09" db="EMBL/GenBank/DDBJ databases">
        <authorList>
            <person name="Sun Q."/>
            <person name="Mori K."/>
        </authorList>
    </citation>
    <scope>NUCLEOTIDE SEQUENCE [LARGE SCALE GENOMIC DNA]</scope>
    <source>
        <strain evidence="3 4">CECT 8726</strain>
    </source>
</reference>
<evidence type="ECO:0000313" key="4">
    <source>
        <dbReference type="Proteomes" id="UP001589683"/>
    </source>
</evidence>
<dbReference type="Proteomes" id="UP001589683">
    <property type="component" value="Unassembled WGS sequence"/>
</dbReference>
<sequence length="385" mass="41869">MSKANNLEILMLGLINAERAAAGVAPLTFDDNLNDASEDHSTWMLDADVFSHTGSGGSNPTQRMERSGFQFEGAWRSGENIGFQSERGDPGLEDDVEAIHQSLMNSPGHRANILNSNFEEIGIGIERGDFSSGGRGFDSVMITQNFGTTDAVNLGVPVPDVPDTQGDQSDIVGEMTTEIPQPPAEENDEVVVDEDEVVDVVENEDPVAEDTEDADEVVTDTDETVAAEEEGDTDNEPEDIVNAEDPEDEEEADTETEEEEETVDAADPDDSEDVAEEDMVDPVGEDDDMLVAFGCGQDDRFAEDAEFSISFGGDIYFPNAGKFNFQFVFNIDLPDDDGMSDMVELEAQQNDDPFRGSITVEFDAGDFGDFFSDFTTCQPDCMELA</sequence>
<dbReference type="PANTHER" id="PTHR31157">
    <property type="entry name" value="SCP DOMAIN-CONTAINING PROTEIN"/>
    <property type="match status" value="1"/>
</dbReference>
<gene>
    <name evidence="3" type="ORF">ACFFUT_12920</name>
</gene>
<evidence type="ECO:0000256" key="1">
    <source>
        <dbReference type="SAM" id="MobiDB-lite"/>
    </source>
</evidence>
<dbReference type="CDD" id="cd05379">
    <property type="entry name" value="CAP_bacterial"/>
    <property type="match status" value="1"/>
</dbReference>
<dbReference type="Gene3D" id="3.40.33.10">
    <property type="entry name" value="CAP"/>
    <property type="match status" value="1"/>
</dbReference>
<dbReference type="PANTHER" id="PTHR31157:SF1">
    <property type="entry name" value="SCP DOMAIN-CONTAINING PROTEIN"/>
    <property type="match status" value="1"/>
</dbReference>